<sequence length="150" mass="17107">MIIPRSSTVVDNAIYWMLDRQGILEFHLNMQSLSFIKLPLVDADVDDCFKWQIMGAKGGQLGLAILADLSIQFWERETNHGKHARWLLRKTVQSDNFLPAGCSPISILGFAEESKAIFLTTGDGLFMVHLETMQYRKVLEEAEVYQIIPY</sequence>
<dbReference type="InterPro" id="IPR056594">
    <property type="entry name" value="AT5G49610-like_b-prop"/>
</dbReference>
<reference evidence="2" key="1">
    <citation type="submission" date="2014-09" db="EMBL/GenBank/DDBJ databases">
        <authorList>
            <person name="Magalhaes I.L.F."/>
            <person name="Oliveira U."/>
            <person name="Santos F.R."/>
            <person name="Vidigal T.H.D.A."/>
            <person name="Brescovit A.D."/>
            <person name="Santos A.J."/>
        </authorList>
    </citation>
    <scope>NUCLEOTIDE SEQUENCE</scope>
    <source>
        <tissue evidence="2">Shoot tissue taken approximately 20 cm above the soil surface</tissue>
    </source>
</reference>
<name>A0A0A8YPM8_ARUDO</name>
<dbReference type="PANTHER" id="PTHR33186">
    <property type="entry name" value="OS10G0136150 PROTEIN-RELATED"/>
    <property type="match status" value="1"/>
</dbReference>
<protein>
    <recommendedName>
        <fullName evidence="1">F-box protein AT5G49610-like beta-propeller domain-containing protein</fullName>
    </recommendedName>
</protein>
<dbReference type="EMBL" id="GBRH01269664">
    <property type="protein sequence ID" value="JAD28231.1"/>
    <property type="molecule type" value="Transcribed_RNA"/>
</dbReference>
<evidence type="ECO:0000313" key="2">
    <source>
        <dbReference type="EMBL" id="JAD28231.1"/>
    </source>
</evidence>
<organism evidence="2">
    <name type="scientific">Arundo donax</name>
    <name type="common">Giant reed</name>
    <name type="synonym">Donax arundinaceus</name>
    <dbReference type="NCBI Taxonomy" id="35708"/>
    <lineage>
        <taxon>Eukaryota</taxon>
        <taxon>Viridiplantae</taxon>
        <taxon>Streptophyta</taxon>
        <taxon>Embryophyta</taxon>
        <taxon>Tracheophyta</taxon>
        <taxon>Spermatophyta</taxon>
        <taxon>Magnoliopsida</taxon>
        <taxon>Liliopsida</taxon>
        <taxon>Poales</taxon>
        <taxon>Poaceae</taxon>
        <taxon>PACMAD clade</taxon>
        <taxon>Arundinoideae</taxon>
        <taxon>Arundineae</taxon>
        <taxon>Arundo</taxon>
    </lineage>
</organism>
<accession>A0A0A8YPM8</accession>
<dbReference type="AlphaFoldDB" id="A0A0A8YPM8"/>
<proteinExistence type="predicted"/>
<dbReference type="Pfam" id="PF23635">
    <property type="entry name" value="Beta-prop_AT5G49610-like"/>
    <property type="match status" value="1"/>
</dbReference>
<reference evidence="2" key="2">
    <citation type="journal article" date="2015" name="Data Brief">
        <title>Shoot transcriptome of the giant reed, Arundo donax.</title>
        <authorList>
            <person name="Barrero R.A."/>
            <person name="Guerrero F.D."/>
            <person name="Moolhuijzen P."/>
            <person name="Goolsby J.A."/>
            <person name="Tidwell J."/>
            <person name="Bellgard S.E."/>
            <person name="Bellgard M.I."/>
        </authorList>
    </citation>
    <scope>NUCLEOTIDE SEQUENCE</scope>
    <source>
        <tissue evidence="2">Shoot tissue taken approximately 20 cm above the soil surface</tissue>
    </source>
</reference>
<evidence type="ECO:0000259" key="1">
    <source>
        <dbReference type="Pfam" id="PF23635"/>
    </source>
</evidence>
<feature type="domain" description="F-box protein AT5G49610-like beta-propeller" evidence="1">
    <location>
        <begin position="7"/>
        <end position="144"/>
    </location>
</feature>